<dbReference type="Proteomes" id="UP001236569">
    <property type="component" value="Unassembled WGS sequence"/>
</dbReference>
<dbReference type="Gene3D" id="2.60.40.10">
    <property type="entry name" value="Immunoglobulins"/>
    <property type="match status" value="1"/>
</dbReference>
<dbReference type="InterPro" id="IPR003961">
    <property type="entry name" value="FN3_dom"/>
</dbReference>
<evidence type="ECO:0000313" key="3">
    <source>
        <dbReference type="EMBL" id="MDI9866834.1"/>
    </source>
</evidence>
<proteinExistence type="predicted"/>
<dbReference type="InterPro" id="IPR023346">
    <property type="entry name" value="Lysozyme-like_dom_sf"/>
</dbReference>
<dbReference type="Pfam" id="PF00041">
    <property type="entry name" value="fn3"/>
    <property type="match status" value="1"/>
</dbReference>
<evidence type="ECO:0000256" key="1">
    <source>
        <dbReference type="SAM" id="SignalP"/>
    </source>
</evidence>
<dbReference type="EMBL" id="JASHID010000020">
    <property type="protein sequence ID" value="MDI9866834.1"/>
    <property type="molecule type" value="Genomic_DNA"/>
</dbReference>
<gene>
    <name evidence="3" type="ORF">QM480_21020</name>
</gene>
<dbReference type="CDD" id="cd00063">
    <property type="entry name" value="FN3"/>
    <property type="match status" value="1"/>
</dbReference>
<dbReference type="InterPro" id="IPR036116">
    <property type="entry name" value="FN3_sf"/>
</dbReference>
<feature type="chain" id="PRO_5046705225" evidence="1">
    <location>
        <begin position="24"/>
        <end position="1168"/>
    </location>
</feature>
<dbReference type="SUPFAM" id="SSF49265">
    <property type="entry name" value="Fibronectin type III"/>
    <property type="match status" value="1"/>
</dbReference>
<reference evidence="3 4" key="1">
    <citation type="submission" date="2023-05" db="EMBL/GenBank/DDBJ databases">
        <title>Novel species of genus Flectobacillus isolated from stream in China.</title>
        <authorList>
            <person name="Lu H."/>
        </authorList>
    </citation>
    <scope>NUCLEOTIDE SEQUENCE [LARGE SCALE GENOMIC DNA]</scope>
    <source>
        <strain evidence="3 4">DC10W</strain>
    </source>
</reference>
<dbReference type="PROSITE" id="PS50853">
    <property type="entry name" value="FN3"/>
    <property type="match status" value="1"/>
</dbReference>
<dbReference type="SUPFAM" id="SSF53955">
    <property type="entry name" value="Lysozyme-like"/>
    <property type="match status" value="1"/>
</dbReference>
<evidence type="ECO:0000259" key="2">
    <source>
        <dbReference type="PROSITE" id="PS50853"/>
    </source>
</evidence>
<dbReference type="RefSeq" id="WP_283371576.1">
    <property type="nucleotide sequence ID" value="NZ_JASHID010000020.1"/>
</dbReference>
<comment type="caution">
    <text evidence="3">The sequence shown here is derived from an EMBL/GenBank/DDBJ whole genome shotgun (WGS) entry which is preliminary data.</text>
</comment>
<feature type="domain" description="Fibronectin type-III" evidence="2">
    <location>
        <begin position="300"/>
        <end position="388"/>
    </location>
</feature>
<sequence length="1168" mass="129662">MKHLSKILFLCWILLISSLKTIAQNYPVQCTPIVTPPYSLSWTDYATSTEKFKVYLLLKDLEKPSVEVTVRIRLKGLGVVLENIPDFVSTKPIVLQPGIPQILSGAQLSDNFSADNLVAQGISIEDLYQGTNLPAGFYQWEVTAYLPDQRQVSNTGVTLMTVFRAQPPTITYPANNAILPNTGFQSINFTWVSNSYYSVNTAQGTLYRLRLYEIPEEDEDTDPNVVVNAGILPVFMTEVLATNYLYSSSDPVLTPGKRYALQVQAMDVNGYDQFENNGFSQVVAFTYGTQGQLATQRCLRPQQVSLEPVGDVGVVVSWTNPNVEVLDYTLSYRKTTDDQWIEKQTSELSYTLLQLPASSYEFKVLTRCSYVSKSSYSEPQGYIIAPEPIDSTIQISPPSNTIDDDTNYTSETYTVSDSNPSQQYPPAVYQAETLSSTTIDILNKPIRIVYETSSLPESLKKNLPSGGTLPQLSSNATVEELKTALNTSKIDCASYLAGYTCGQHDAPSVPSGDIIQVKTGDEIAINSIAFEVVDLDGSGNGKGIVKVPMFNNAKLGVEFKNIKVAKGGCVVAGQAELSHIDVALLSEEQRKKLAEIYAAYNLALTVADSLAPEISETINSLSDLYKKIAEKTQAILDRVNSGMKISSTEQKKLEVMKKSAKDIVDKQVMYFTERFGKNGSEEIVNLINASSQSCICQQYIAPSTPSKGPNAELEECFFYSEDCTKCLQEDIKKQQEMVTLSKAMEDKLNAIKGQKMECGCGWNSIKLIWQSVGDNGDCEEIVKVMNKFKEDLQTSGTATVNIQYMPFDANKPLGQISIGDICIDNFSLELLPHDVSGVQVYSSKKDQYDDLAVKISGNSLIFNDYQSPTTKTLTLKTDNNDQTTLVEKWLFEKAKGGDVSITTQAKFPITGVQLKEIFTKTEQSRCDEVAMLINKYSNKYGIDNAEKMSHFIGQIGAETNLSQLKELTYTAKNIENSRFATTTRKYKGKKVIKYCDLFEGYDAISTDSCPFPYCEPPLYEGTTGLIVKSKYVKNTTLFDYVYACRMGNGTIDSKDGSRFKGRGFIQLTGYNNYKTMLQEKWDKVHGVGNKDFICRSAECDKNLDMTAEDLDMAMQTALTFWADANANDFAGEVSNDAIKKVTYEINGGYNGLPERKLYTKKAYKTLKK</sequence>
<name>A0ABT6YTB1_9BACT</name>
<dbReference type="Gene3D" id="1.10.530.10">
    <property type="match status" value="1"/>
</dbReference>
<evidence type="ECO:0000313" key="4">
    <source>
        <dbReference type="Proteomes" id="UP001236569"/>
    </source>
</evidence>
<keyword evidence="4" id="KW-1185">Reference proteome</keyword>
<dbReference type="InterPro" id="IPR013783">
    <property type="entry name" value="Ig-like_fold"/>
</dbReference>
<feature type="signal peptide" evidence="1">
    <location>
        <begin position="1"/>
        <end position="23"/>
    </location>
</feature>
<accession>A0ABT6YTB1</accession>
<organism evidence="3 4">
    <name type="scientific">Flectobacillus longus</name>
    <dbReference type="NCBI Taxonomy" id="2984207"/>
    <lineage>
        <taxon>Bacteria</taxon>
        <taxon>Pseudomonadati</taxon>
        <taxon>Bacteroidota</taxon>
        <taxon>Cytophagia</taxon>
        <taxon>Cytophagales</taxon>
        <taxon>Flectobacillaceae</taxon>
        <taxon>Flectobacillus</taxon>
    </lineage>
</organism>
<keyword evidence="1" id="KW-0732">Signal</keyword>
<protein>
    <submittedName>
        <fullName evidence="3">Fibronectin type III domain-containing protein</fullName>
    </submittedName>
</protein>